<evidence type="ECO:0000313" key="1">
    <source>
        <dbReference type="EMBL" id="RZF44832.1"/>
    </source>
</evidence>
<protein>
    <submittedName>
        <fullName evidence="1">Uncharacterized protein</fullName>
    </submittedName>
</protein>
<keyword evidence="2" id="KW-1185">Reference proteome</keyword>
<gene>
    <name evidence="1" type="ORF">LSTR_LSTR000784</name>
</gene>
<name>A0A482XGH0_LAOST</name>
<proteinExistence type="predicted"/>
<comment type="caution">
    <text evidence="1">The sequence shown here is derived from an EMBL/GenBank/DDBJ whole genome shotgun (WGS) entry which is preliminary data.</text>
</comment>
<sequence length="122" mass="13644">MERAQTSRVGGGNAHMSAEHIKMVSSPSDLRRHKSFASRPTHNQSTSNMKAVAAFVLLVVALFAVAQAAEQKETLKGESTAYYGAYPYAAYPYAYSAYPHLTAYRAYPYSAYPYSAYPYYYR</sequence>
<reference evidence="1 2" key="1">
    <citation type="journal article" date="2017" name="Gigascience">
        <title>Genome sequence of the small brown planthopper, Laodelphax striatellus.</title>
        <authorList>
            <person name="Zhu J."/>
            <person name="Jiang F."/>
            <person name="Wang X."/>
            <person name="Yang P."/>
            <person name="Bao Y."/>
            <person name="Zhao W."/>
            <person name="Wang W."/>
            <person name="Lu H."/>
            <person name="Wang Q."/>
            <person name="Cui N."/>
            <person name="Li J."/>
            <person name="Chen X."/>
            <person name="Luo L."/>
            <person name="Yu J."/>
            <person name="Kang L."/>
            <person name="Cui F."/>
        </authorList>
    </citation>
    <scope>NUCLEOTIDE SEQUENCE [LARGE SCALE GENOMIC DNA]</scope>
    <source>
        <strain evidence="1">Lst14</strain>
    </source>
</reference>
<dbReference type="InParanoid" id="A0A482XGH0"/>
<dbReference type="Proteomes" id="UP000291343">
    <property type="component" value="Unassembled WGS sequence"/>
</dbReference>
<dbReference type="EMBL" id="QKKF02010319">
    <property type="protein sequence ID" value="RZF44832.1"/>
    <property type="molecule type" value="Genomic_DNA"/>
</dbReference>
<dbReference type="AlphaFoldDB" id="A0A482XGH0"/>
<accession>A0A482XGH0</accession>
<organism evidence="1 2">
    <name type="scientific">Laodelphax striatellus</name>
    <name type="common">Small brown planthopper</name>
    <name type="synonym">Delphax striatella</name>
    <dbReference type="NCBI Taxonomy" id="195883"/>
    <lineage>
        <taxon>Eukaryota</taxon>
        <taxon>Metazoa</taxon>
        <taxon>Ecdysozoa</taxon>
        <taxon>Arthropoda</taxon>
        <taxon>Hexapoda</taxon>
        <taxon>Insecta</taxon>
        <taxon>Pterygota</taxon>
        <taxon>Neoptera</taxon>
        <taxon>Paraneoptera</taxon>
        <taxon>Hemiptera</taxon>
        <taxon>Auchenorrhyncha</taxon>
        <taxon>Fulgoroidea</taxon>
        <taxon>Delphacidae</taxon>
        <taxon>Criomorphinae</taxon>
        <taxon>Laodelphax</taxon>
    </lineage>
</organism>
<evidence type="ECO:0000313" key="2">
    <source>
        <dbReference type="Proteomes" id="UP000291343"/>
    </source>
</evidence>